<feature type="domain" description="Tyrosine specific protein phosphatases" evidence="5">
    <location>
        <begin position="118"/>
        <end position="172"/>
    </location>
</feature>
<keyword evidence="2" id="KW-0378">Hydrolase</keyword>
<dbReference type="EMBL" id="JANEYG010000012">
    <property type="protein sequence ID" value="KAJ8920842.1"/>
    <property type="molecule type" value="Genomic_DNA"/>
</dbReference>
<evidence type="ECO:0008006" key="8">
    <source>
        <dbReference type="Google" id="ProtNLM"/>
    </source>
</evidence>
<dbReference type="SMART" id="SM00195">
    <property type="entry name" value="DSPc"/>
    <property type="match status" value="1"/>
</dbReference>
<dbReference type="PROSITE" id="PS50056">
    <property type="entry name" value="TYR_PHOSPHATASE_2"/>
    <property type="match status" value="1"/>
</dbReference>
<dbReference type="InterPro" id="IPR020422">
    <property type="entry name" value="TYR_PHOSPHATASE_DUAL_dom"/>
</dbReference>
<name>A0AAV8W3V5_9CUCU</name>
<keyword evidence="7" id="KW-1185">Reference proteome</keyword>
<dbReference type="Pfam" id="PF00782">
    <property type="entry name" value="DSPc"/>
    <property type="match status" value="1"/>
</dbReference>
<dbReference type="Gene3D" id="3.90.190.10">
    <property type="entry name" value="Protein tyrosine phosphatase superfamily"/>
    <property type="match status" value="1"/>
</dbReference>
<gene>
    <name evidence="6" type="ORF">NQ315_015634</name>
</gene>
<dbReference type="PANTHER" id="PTHR45961">
    <property type="entry name" value="IP21249P"/>
    <property type="match status" value="1"/>
</dbReference>
<accession>A0AAV8W3V5</accession>
<protein>
    <recommendedName>
        <fullName evidence="8">Protein-tyrosine-phosphatase</fullName>
    </recommendedName>
</protein>
<evidence type="ECO:0000256" key="2">
    <source>
        <dbReference type="ARBA" id="ARBA00022801"/>
    </source>
</evidence>
<dbReference type="CDD" id="cd14514">
    <property type="entry name" value="DUSP14-like"/>
    <property type="match status" value="1"/>
</dbReference>
<proteinExistence type="inferred from homology"/>
<comment type="similarity">
    <text evidence="1">Belongs to the protein-tyrosine phosphatase family. Non-receptor class dual specificity subfamily.</text>
</comment>
<dbReference type="GO" id="GO:0005737">
    <property type="term" value="C:cytoplasm"/>
    <property type="evidence" value="ECO:0007669"/>
    <property type="project" value="TreeGrafter"/>
</dbReference>
<evidence type="ECO:0000313" key="7">
    <source>
        <dbReference type="Proteomes" id="UP001159042"/>
    </source>
</evidence>
<feature type="domain" description="Tyrosine-protein phosphatase" evidence="4">
    <location>
        <begin position="53"/>
        <end position="194"/>
    </location>
</feature>
<reference evidence="6 7" key="1">
    <citation type="journal article" date="2023" name="Insect Mol. Biol.">
        <title>Genome sequencing provides insights into the evolution of gene families encoding plant cell wall-degrading enzymes in longhorned beetles.</title>
        <authorList>
            <person name="Shin N.R."/>
            <person name="Okamura Y."/>
            <person name="Kirsch R."/>
            <person name="Pauchet Y."/>
        </authorList>
    </citation>
    <scope>NUCLEOTIDE SEQUENCE [LARGE SCALE GENOMIC DNA]</scope>
    <source>
        <strain evidence="6">EAD_L_NR</strain>
    </source>
</reference>
<dbReference type="InterPro" id="IPR029021">
    <property type="entry name" value="Prot-tyrosine_phosphatase-like"/>
</dbReference>
<evidence type="ECO:0000259" key="4">
    <source>
        <dbReference type="PROSITE" id="PS50054"/>
    </source>
</evidence>
<sequence>MEIEGVVEHPGRFQEFKGSAVQDILKESVDVEISEGSETPESISRLLSPFLSNLSELTESLILTSAASVNPNILETLNVSCIISCAPELPYTPVDDDVIFHRINIVDSGSSRILPYFDEAADLIHKISTSGKKTLVYCVAGVSRSATICIAYLMKHHRLPLLEAYNFVKLRRQRIKPNCGFFKQLIEYEKQLFGSNTVHMVYNEFVQMEIPDVYDSDYRMIVNYSKKRCSSRRH</sequence>
<organism evidence="6 7">
    <name type="scientific">Exocentrus adspersus</name>
    <dbReference type="NCBI Taxonomy" id="1586481"/>
    <lineage>
        <taxon>Eukaryota</taxon>
        <taxon>Metazoa</taxon>
        <taxon>Ecdysozoa</taxon>
        <taxon>Arthropoda</taxon>
        <taxon>Hexapoda</taxon>
        <taxon>Insecta</taxon>
        <taxon>Pterygota</taxon>
        <taxon>Neoptera</taxon>
        <taxon>Endopterygota</taxon>
        <taxon>Coleoptera</taxon>
        <taxon>Polyphaga</taxon>
        <taxon>Cucujiformia</taxon>
        <taxon>Chrysomeloidea</taxon>
        <taxon>Cerambycidae</taxon>
        <taxon>Lamiinae</taxon>
        <taxon>Acanthocinini</taxon>
        <taxon>Exocentrus</taxon>
    </lineage>
</organism>
<dbReference type="InterPro" id="IPR000387">
    <property type="entry name" value="Tyr_Pase_dom"/>
</dbReference>
<dbReference type="PROSITE" id="PS50054">
    <property type="entry name" value="TYR_PHOSPHATASE_DUAL"/>
    <property type="match status" value="1"/>
</dbReference>
<comment type="caution">
    <text evidence="6">The sequence shown here is derived from an EMBL/GenBank/DDBJ whole genome shotgun (WGS) entry which is preliminary data.</text>
</comment>
<evidence type="ECO:0000313" key="6">
    <source>
        <dbReference type="EMBL" id="KAJ8920842.1"/>
    </source>
</evidence>
<evidence type="ECO:0000256" key="1">
    <source>
        <dbReference type="ARBA" id="ARBA00008601"/>
    </source>
</evidence>
<dbReference type="GO" id="GO:0004721">
    <property type="term" value="F:phosphoprotein phosphatase activity"/>
    <property type="evidence" value="ECO:0007669"/>
    <property type="project" value="UniProtKB-KW"/>
</dbReference>
<dbReference type="Proteomes" id="UP001159042">
    <property type="component" value="Unassembled WGS sequence"/>
</dbReference>
<dbReference type="InterPro" id="IPR052103">
    <property type="entry name" value="Dual_spec_Phospatases"/>
</dbReference>
<evidence type="ECO:0000256" key="3">
    <source>
        <dbReference type="ARBA" id="ARBA00022912"/>
    </source>
</evidence>
<dbReference type="InterPro" id="IPR000340">
    <property type="entry name" value="Dual-sp_phosphatase_cat-dom"/>
</dbReference>
<dbReference type="AlphaFoldDB" id="A0AAV8W3V5"/>
<evidence type="ECO:0000259" key="5">
    <source>
        <dbReference type="PROSITE" id="PS50056"/>
    </source>
</evidence>
<dbReference type="SUPFAM" id="SSF52799">
    <property type="entry name" value="(Phosphotyrosine protein) phosphatases II"/>
    <property type="match status" value="1"/>
</dbReference>
<dbReference type="PANTHER" id="PTHR45961:SF6">
    <property type="entry name" value="IP21249P"/>
    <property type="match status" value="1"/>
</dbReference>
<keyword evidence="3" id="KW-0904">Protein phosphatase</keyword>